<evidence type="ECO:0000259" key="2">
    <source>
        <dbReference type="PROSITE" id="PS50222"/>
    </source>
</evidence>
<evidence type="ECO:0000313" key="3">
    <source>
        <dbReference type="EMBL" id="KAJ7310719.1"/>
    </source>
</evidence>
<name>A0AAD7ECK3_9AGAR</name>
<organism evidence="3 4">
    <name type="scientific">Mycena albidolilacea</name>
    <dbReference type="NCBI Taxonomy" id="1033008"/>
    <lineage>
        <taxon>Eukaryota</taxon>
        <taxon>Fungi</taxon>
        <taxon>Dikarya</taxon>
        <taxon>Basidiomycota</taxon>
        <taxon>Agaricomycotina</taxon>
        <taxon>Agaricomycetes</taxon>
        <taxon>Agaricomycetidae</taxon>
        <taxon>Agaricales</taxon>
        <taxon>Marasmiineae</taxon>
        <taxon>Mycenaceae</taxon>
        <taxon>Mycena</taxon>
    </lineage>
</organism>
<reference evidence="3" key="1">
    <citation type="submission" date="2023-03" db="EMBL/GenBank/DDBJ databases">
        <title>Massive genome expansion in bonnet fungi (Mycena s.s.) driven by repeated elements and novel gene families across ecological guilds.</title>
        <authorList>
            <consortium name="Lawrence Berkeley National Laboratory"/>
            <person name="Harder C.B."/>
            <person name="Miyauchi S."/>
            <person name="Viragh M."/>
            <person name="Kuo A."/>
            <person name="Thoen E."/>
            <person name="Andreopoulos B."/>
            <person name="Lu D."/>
            <person name="Skrede I."/>
            <person name="Drula E."/>
            <person name="Henrissat B."/>
            <person name="Morin E."/>
            <person name="Kohler A."/>
            <person name="Barry K."/>
            <person name="LaButti K."/>
            <person name="Morin E."/>
            <person name="Salamov A."/>
            <person name="Lipzen A."/>
            <person name="Mereny Z."/>
            <person name="Hegedus B."/>
            <person name="Baldrian P."/>
            <person name="Stursova M."/>
            <person name="Weitz H."/>
            <person name="Taylor A."/>
            <person name="Grigoriev I.V."/>
            <person name="Nagy L.G."/>
            <person name="Martin F."/>
            <person name="Kauserud H."/>
        </authorList>
    </citation>
    <scope>NUCLEOTIDE SEQUENCE</scope>
    <source>
        <strain evidence="3">CBHHK002</strain>
    </source>
</reference>
<evidence type="ECO:0000256" key="1">
    <source>
        <dbReference type="SAM" id="MobiDB-lite"/>
    </source>
</evidence>
<keyword evidence="4" id="KW-1185">Reference proteome</keyword>
<gene>
    <name evidence="3" type="ORF">DFH08DRAFT_944068</name>
</gene>
<dbReference type="AlphaFoldDB" id="A0AAD7ECK3"/>
<dbReference type="GO" id="GO:0005509">
    <property type="term" value="F:calcium ion binding"/>
    <property type="evidence" value="ECO:0007669"/>
    <property type="project" value="InterPro"/>
</dbReference>
<dbReference type="Proteomes" id="UP001218218">
    <property type="component" value="Unassembled WGS sequence"/>
</dbReference>
<evidence type="ECO:0000313" key="4">
    <source>
        <dbReference type="Proteomes" id="UP001218218"/>
    </source>
</evidence>
<dbReference type="PROSITE" id="PS00018">
    <property type="entry name" value="EF_HAND_1"/>
    <property type="match status" value="1"/>
</dbReference>
<comment type="caution">
    <text evidence="3">The sequence shown here is derived from an EMBL/GenBank/DDBJ whole genome shotgun (WGS) entry which is preliminary data.</text>
</comment>
<feature type="domain" description="EF-hand" evidence="2">
    <location>
        <begin position="414"/>
        <end position="449"/>
    </location>
</feature>
<accession>A0AAD7ECK3</accession>
<protein>
    <recommendedName>
        <fullName evidence="2">EF-hand domain-containing protein</fullName>
    </recommendedName>
</protein>
<dbReference type="EMBL" id="JARIHO010000078">
    <property type="protein sequence ID" value="KAJ7310719.1"/>
    <property type="molecule type" value="Genomic_DNA"/>
</dbReference>
<dbReference type="InterPro" id="IPR002048">
    <property type="entry name" value="EF_hand_dom"/>
</dbReference>
<feature type="region of interest" description="Disordered" evidence="1">
    <location>
        <begin position="1"/>
        <end position="36"/>
    </location>
</feature>
<dbReference type="InterPro" id="IPR018247">
    <property type="entry name" value="EF_Hand_1_Ca_BS"/>
</dbReference>
<sequence>MSPPTLAPKASTRTSLLRDSQGKETASKSAQSQAEDSIIDAAESGYSQVINWKDQLDDFLAKPENELAISSVKNVLSAALDAKNIEEKFTALAQTSKIIMDGLDILGKIHPFIGLAAQAFKLAINADVTRRENDKKVLAVLLQMQDMIVVLFLLRRYGPRENIGDQTVETKMRVVMKSIVEHITSARSACEEYQSKGFFAKMIKCKIYEDRLAGHAQIFADDKREVQFSLQLKSMSQLDEIDKKIDQHQADLKKQIKELFRVLETEDERKVRESIKNEAQDYIGNKELQQQLFAKGEKFLTPSQLANEKKSLEKELAENVDEVFKKHIALFTSQLEKENGRLFQTMTADKKEILAAVNNGPHMTINDLDMREVWRAHGWSDPVPGKTFISSLNEYYEKKFSSQYDSEHWVLEYINPAHAELIIEAVDADGSGHVSAQELDNFTALKPNDWSLAEWTVFWAVGWYPTLAWYKKKIEVILSQSTSLSQCVHPDNLRAANTYFSSSAIRRVKLLLRSTRSPSKKILDESRLNTLTEKFREWEEKLLETELKRLSYSLDGRAKVQEVLNHKHIDHCIFPLLYLLLNHHWDTMQRAGREHSEFTTMSKSLDAIFEAVEWRIDGLKVMFRMNSLDVKEHFSHFSCGMFYSLYNPDDEHHVEINPTQGQNEQLPQKQVFDTQDLRPIIRGGTGGKGGKGGGHGGFGQASRMSLTATKNFKEITGGIGGEGGEGRSAGTEGVGGIGGVGEGNDFGARITEGWLVQPNPDVKVTDLHELDETIRGLLIADGYSTVGGLVKATDNDLREAGLTRGHINQLIATLEDVPPKK</sequence>
<proteinExistence type="predicted"/>
<dbReference type="PROSITE" id="PS50222">
    <property type="entry name" value="EF_HAND_2"/>
    <property type="match status" value="1"/>
</dbReference>